<keyword evidence="2" id="KW-0472">Membrane</keyword>
<reference evidence="4 5" key="1">
    <citation type="submission" date="2018-07" db="EMBL/GenBank/DDBJ databases">
        <title>Whole genome sequence of Mycobacterium uberis.</title>
        <authorList>
            <person name="Benjak A."/>
        </authorList>
    </citation>
    <scope>NUCLEOTIDE SEQUENCE [LARGE SCALE GENOMIC DNA]</scope>
    <source>
        <strain evidence="4 5">Jura</strain>
    </source>
</reference>
<dbReference type="Pfam" id="PF23717">
    <property type="entry name" value="DUF7159"/>
    <property type="match status" value="1"/>
</dbReference>
<dbReference type="RefSeq" id="WP_116540913.1">
    <property type="nucleotide sequence ID" value="NZ_QAYL01000027.1"/>
</dbReference>
<organism evidence="4 5">
    <name type="scientific">Mycobacterium uberis</name>
    <dbReference type="NCBI Taxonomy" id="2162698"/>
    <lineage>
        <taxon>Bacteria</taxon>
        <taxon>Bacillati</taxon>
        <taxon>Actinomycetota</taxon>
        <taxon>Actinomycetes</taxon>
        <taxon>Mycobacteriales</taxon>
        <taxon>Mycobacteriaceae</taxon>
        <taxon>Mycobacterium</taxon>
    </lineage>
</organism>
<proteinExistence type="predicted"/>
<dbReference type="OrthoDB" id="4764723at2"/>
<keyword evidence="2" id="KW-1133">Transmembrane helix</keyword>
<name>A0A3E1HED1_9MYCO</name>
<protein>
    <recommendedName>
        <fullName evidence="3">DUF7159 domain-containing protein</fullName>
    </recommendedName>
</protein>
<keyword evidence="2" id="KW-0812">Transmembrane</keyword>
<evidence type="ECO:0000256" key="1">
    <source>
        <dbReference type="SAM" id="MobiDB-lite"/>
    </source>
</evidence>
<evidence type="ECO:0000313" key="5">
    <source>
        <dbReference type="Proteomes" id="UP000258522"/>
    </source>
</evidence>
<feature type="compositionally biased region" description="Polar residues" evidence="1">
    <location>
        <begin position="319"/>
        <end position="335"/>
    </location>
</feature>
<evidence type="ECO:0000259" key="3">
    <source>
        <dbReference type="Pfam" id="PF23717"/>
    </source>
</evidence>
<comment type="caution">
    <text evidence="4">The sequence shown here is derived from an EMBL/GenBank/DDBJ whole genome shotgun (WGS) entry which is preliminary data.</text>
</comment>
<feature type="domain" description="DUF7159" evidence="3">
    <location>
        <begin position="2"/>
        <end position="229"/>
    </location>
</feature>
<dbReference type="InterPro" id="IPR055583">
    <property type="entry name" value="DUF7159"/>
</dbReference>
<sequence>MNTVLGLSVTPTTVGWVLAEGHGAKGAILSHREFELCGGYGVRAVSTAEQVADEVWRVKAMVAADNQRLQVIGVTWNDEASAQAALLLESLTNAGFDNVVPICFLEAVETLARAVAPVIGYEQTVVCLLEHEWATVVMVDTHDGESQTAVKHVHGGFDGLISWLTGMFDRNSWCPAGVVVVGSHTDIDGLSWQLERALPVPVFAQNMAQVTIARGTALAAAQSTEFTDKRLAASTSEFTVPVRPRRLSYAGAVTALAAAVITFVTALSLAVGLQLAPDANSVAPKHAVRQSLPQIAEAPASVASAPAKVAASPGGEVLQPTSQAQPPISLTSAQPGTEPATPLEQQSVTVDLQPDPNGEPFYTMRVLEHIPGTYGDLTPDNSTQP</sequence>
<feature type="region of interest" description="Disordered" evidence="1">
    <location>
        <begin position="311"/>
        <end position="361"/>
    </location>
</feature>
<dbReference type="AlphaFoldDB" id="A0A3E1HED1"/>
<dbReference type="Proteomes" id="UP000258522">
    <property type="component" value="Unassembled WGS sequence"/>
</dbReference>
<accession>A0A3E1HED1</accession>
<dbReference type="EMBL" id="QAYL01000027">
    <property type="protein sequence ID" value="RFD24645.1"/>
    <property type="molecule type" value="Genomic_DNA"/>
</dbReference>
<gene>
    <name evidence="4" type="ORF">MUBE_13365</name>
</gene>
<evidence type="ECO:0000313" key="4">
    <source>
        <dbReference type="EMBL" id="RFD24645.1"/>
    </source>
</evidence>
<evidence type="ECO:0000256" key="2">
    <source>
        <dbReference type="SAM" id="Phobius"/>
    </source>
</evidence>
<keyword evidence="5" id="KW-1185">Reference proteome</keyword>
<feature type="transmembrane region" description="Helical" evidence="2">
    <location>
        <begin position="249"/>
        <end position="271"/>
    </location>
</feature>